<dbReference type="PRINTS" id="PR00326">
    <property type="entry name" value="GTP1OBG"/>
</dbReference>
<dbReference type="InterPro" id="IPR027417">
    <property type="entry name" value="P-loop_NTPase"/>
</dbReference>
<dbReference type="NCBIfam" id="TIGR00231">
    <property type="entry name" value="small_GTP"/>
    <property type="match status" value="1"/>
</dbReference>
<dbReference type="GO" id="GO:0005525">
    <property type="term" value="F:GTP binding"/>
    <property type="evidence" value="ECO:0007669"/>
    <property type="project" value="InterPro"/>
</dbReference>
<organism evidence="2 3">
    <name type="scientific">Algisphaera agarilytica</name>
    <dbReference type="NCBI Taxonomy" id="1385975"/>
    <lineage>
        <taxon>Bacteria</taxon>
        <taxon>Pseudomonadati</taxon>
        <taxon>Planctomycetota</taxon>
        <taxon>Phycisphaerae</taxon>
        <taxon>Phycisphaerales</taxon>
        <taxon>Phycisphaeraceae</taxon>
        <taxon>Algisphaera</taxon>
    </lineage>
</organism>
<keyword evidence="3" id="KW-1185">Reference proteome</keyword>
<evidence type="ECO:0000259" key="1">
    <source>
        <dbReference type="Pfam" id="PF01926"/>
    </source>
</evidence>
<dbReference type="RefSeq" id="WP_184676477.1">
    <property type="nucleotide sequence ID" value="NZ_JACHGY010000001.1"/>
</dbReference>
<dbReference type="GO" id="GO:0030488">
    <property type="term" value="P:tRNA methylation"/>
    <property type="evidence" value="ECO:0007669"/>
    <property type="project" value="TreeGrafter"/>
</dbReference>
<dbReference type="Gene3D" id="3.40.50.300">
    <property type="entry name" value="P-loop containing nucleotide triphosphate hydrolases"/>
    <property type="match status" value="1"/>
</dbReference>
<name>A0A7X0H6W2_9BACT</name>
<dbReference type="AlphaFoldDB" id="A0A7X0H6W2"/>
<dbReference type="EMBL" id="JACHGY010000001">
    <property type="protein sequence ID" value="MBB6428919.1"/>
    <property type="molecule type" value="Genomic_DNA"/>
</dbReference>
<gene>
    <name evidence="2" type="ORF">HNQ40_000725</name>
</gene>
<accession>A0A7X0H6W2</accession>
<reference evidence="2 3" key="1">
    <citation type="submission" date="2020-08" db="EMBL/GenBank/DDBJ databases">
        <title>Genomic Encyclopedia of Type Strains, Phase IV (KMG-IV): sequencing the most valuable type-strain genomes for metagenomic binning, comparative biology and taxonomic classification.</title>
        <authorList>
            <person name="Goeker M."/>
        </authorList>
    </citation>
    <scope>NUCLEOTIDE SEQUENCE [LARGE SCALE GENOMIC DNA]</scope>
    <source>
        <strain evidence="2 3">DSM 103725</strain>
    </source>
</reference>
<sequence length="376" mass="40633">MTLHYSITTANQPGAVAIVQVSGEAGELVGLLETLSAGDNDKSRDATRRGEEQDTRRVASRLLDRWEVGRLRLCHFADIDEGLAGRISETTAQLMPHGGLRVVQKLEAWLKAHAVQPATDIDTQTLYPEAASPIEADMLHAIATAASPAAIDLIAQQPARWRTWLSSDPKSEIPNPKSLQHLLTPPTVVVVGRPNVGKSTLLNRLVGRSASVVADLPGTTRDWVGGLVELVPEGGDPTRGAVAVRWLDTPGLRDSDDTVEQRAIQQARSVVASADVLVLMRDPENDWPEVAELPREPDVWVVNKADAVGEAWDGRADAILVSAQNGEGITALTHAVLETLGVMEIERDPPWAFSPWLVEWNKRGGDAGELMAYLGQ</sequence>
<evidence type="ECO:0000313" key="3">
    <source>
        <dbReference type="Proteomes" id="UP000541810"/>
    </source>
</evidence>
<dbReference type="SUPFAM" id="SSF52540">
    <property type="entry name" value="P-loop containing nucleoside triphosphate hydrolases"/>
    <property type="match status" value="1"/>
</dbReference>
<feature type="domain" description="G" evidence="1">
    <location>
        <begin position="187"/>
        <end position="292"/>
    </location>
</feature>
<comment type="caution">
    <text evidence="2">The sequence shown here is derived from an EMBL/GenBank/DDBJ whole genome shotgun (WGS) entry which is preliminary data.</text>
</comment>
<dbReference type="Proteomes" id="UP000541810">
    <property type="component" value="Unassembled WGS sequence"/>
</dbReference>
<dbReference type="PANTHER" id="PTHR42714:SF2">
    <property type="entry name" value="TRNA MODIFICATION GTPASE GTPBP3, MITOCHONDRIAL"/>
    <property type="match status" value="1"/>
</dbReference>
<protein>
    <submittedName>
        <fullName evidence="2">Small GTP-binding protein</fullName>
    </submittedName>
</protein>
<dbReference type="InterPro" id="IPR006073">
    <property type="entry name" value="GTP-bd"/>
</dbReference>
<proteinExistence type="predicted"/>
<dbReference type="GO" id="GO:0005737">
    <property type="term" value="C:cytoplasm"/>
    <property type="evidence" value="ECO:0007669"/>
    <property type="project" value="TreeGrafter"/>
</dbReference>
<evidence type="ECO:0000313" key="2">
    <source>
        <dbReference type="EMBL" id="MBB6428919.1"/>
    </source>
</evidence>
<dbReference type="CDD" id="cd04164">
    <property type="entry name" value="trmE"/>
    <property type="match status" value="1"/>
</dbReference>
<dbReference type="GO" id="GO:0002098">
    <property type="term" value="P:tRNA wobble uridine modification"/>
    <property type="evidence" value="ECO:0007669"/>
    <property type="project" value="TreeGrafter"/>
</dbReference>
<dbReference type="PANTHER" id="PTHR42714">
    <property type="entry name" value="TRNA MODIFICATION GTPASE GTPBP3"/>
    <property type="match status" value="1"/>
</dbReference>
<dbReference type="InterPro" id="IPR005225">
    <property type="entry name" value="Small_GTP-bd"/>
</dbReference>
<dbReference type="Pfam" id="PF01926">
    <property type="entry name" value="MMR_HSR1"/>
    <property type="match status" value="1"/>
</dbReference>
<dbReference type="InterPro" id="IPR031168">
    <property type="entry name" value="G_TrmE"/>
</dbReference>